<dbReference type="InterPro" id="IPR006938">
    <property type="entry name" value="DUF624"/>
</dbReference>
<keyword evidence="3" id="KW-1185">Reference proteome</keyword>
<keyword evidence="1" id="KW-1133">Transmembrane helix</keyword>
<keyword evidence="1" id="KW-0472">Membrane</keyword>
<sequence>MLGTALDKGFSLVWSIMKVNFYFILFTLMGGIVLGIGPAFQTATDLLVEFESNWKALTFRRAFDYWRTNFKVGNRNFWLYAAVAFAFGYNLYLAIQIKKLVFFAIGFVLIFCLVLASVIYLYVTLYTSEYEVRFRGILKLALTSTFLNFASFFKLLFGIFGIFVVSWNMKGLFIFGTFAMLAYWSVISTKPIRNLVAHKLTGEKLMN</sequence>
<feature type="transmembrane region" description="Helical" evidence="1">
    <location>
        <begin position="101"/>
        <end position="125"/>
    </location>
</feature>
<evidence type="ECO:0000256" key="1">
    <source>
        <dbReference type="SAM" id="Phobius"/>
    </source>
</evidence>
<comment type="caution">
    <text evidence="2">The sequence shown here is derived from an EMBL/GenBank/DDBJ whole genome shotgun (WGS) entry which is preliminary data.</text>
</comment>
<keyword evidence="1" id="KW-0812">Transmembrane</keyword>
<dbReference type="Proteomes" id="UP000480303">
    <property type="component" value="Unassembled WGS sequence"/>
</dbReference>
<dbReference type="Pfam" id="PF04854">
    <property type="entry name" value="DUF624"/>
    <property type="match status" value="1"/>
</dbReference>
<feature type="transmembrane region" description="Helical" evidence="1">
    <location>
        <begin position="77"/>
        <end position="95"/>
    </location>
</feature>
<dbReference type="EMBL" id="BLLI01000035">
    <property type="protein sequence ID" value="GFH42692.1"/>
    <property type="molecule type" value="Genomic_DNA"/>
</dbReference>
<accession>A0A6A0BBH4</accession>
<protein>
    <submittedName>
        <fullName evidence="2">Membrane protein</fullName>
    </submittedName>
</protein>
<name>A0A6A0BBH4_9LACT</name>
<organism evidence="2 3">
    <name type="scientific">Pseudolactococcus hodotermopsidis</name>
    <dbReference type="NCBI Taxonomy" id="2709157"/>
    <lineage>
        <taxon>Bacteria</taxon>
        <taxon>Bacillati</taxon>
        <taxon>Bacillota</taxon>
        <taxon>Bacilli</taxon>
        <taxon>Lactobacillales</taxon>
        <taxon>Streptococcaceae</taxon>
        <taxon>Pseudolactococcus</taxon>
    </lineage>
</organism>
<evidence type="ECO:0000313" key="3">
    <source>
        <dbReference type="Proteomes" id="UP000480303"/>
    </source>
</evidence>
<feature type="transmembrane region" description="Helical" evidence="1">
    <location>
        <begin position="171"/>
        <end position="189"/>
    </location>
</feature>
<feature type="transmembrane region" description="Helical" evidence="1">
    <location>
        <begin position="146"/>
        <end position="165"/>
    </location>
</feature>
<dbReference type="AlphaFoldDB" id="A0A6A0BBH4"/>
<dbReference type="RefSeq" id="WP_172208960.1">
    <property type="nucleotide sequence ID" value="NZ_BLLI01000035.1"/>
</dbReference>
<reference evidence="2 3" key="1">
    <citation type="submission" date="2020-02" db="EMBL/GenBank/DDBJ databases">
        <title>Draft genome sequence of Lactococcus sp. Hs30E4-3.</title>
        <authorList>
            <person name="Noda S."/>
            <person name="Yuki M."/>
            <person name="Ohkuma M."/>
        </authorList>
    </citation>
    <scope>NUCLEOTIDE SEQUENCE [LARGE SCALE GENOMIC DNA]</scope>
    <source>
        <strain evidence="2 3">Hs30E4-3</strain>
    </source>
</reference>
<evidence type="ECO:0000313" key="2">
    <source>
        <dbReference type="EMBL" id="GFH42692.1"/>
    </source>
</evidence>
<proteinExistence type="predicted"/>
<gene>
    <name evidence="2" type="ORF">Hs30E_12430</name>
</gene>
<feature type="transmembrane region" description="Helical" evidence="1">
    <location>
        <begin position="20"/>
        <end position="40"/>
    </location>
</feature>